<feature type="transmembrane region" description="Helical" evidence="15">
    <location>
        <begin position="192"/>
        <end position="215"/>
    </location>
</feature>
<dbReference type="GO" id="GO:0015385">
    <property type="term" value="F:sodium:proton antiporter activity"/>
    <property type="evidence" value="ECO:0007669"/>
    <property type="project" value="InterPro"/>
</dbReference>
<protein>
    <recommendedName>
        <fullName evidence="13">Sodium/hydrogen exchanger</fullName>
    </recommendedName>
</protein>
<dbReference type="GO" id="GO:0015386">
    <property type="term" value="F:potassium:proton antiporter activity"/>
    <property type="evidence" value="ECO:0007669"/>
    <property type="project" value="TreeGrafter"/>
</dbReference>
<dbReference type="GO" id="GO:0005886">
    <property type="term" value="C:plasma membrane"/>
    <property type="evidence" value="ECO:0007669"/>
    <property type="project" value="UniProtKB-SubCell"/>
</dbReference>
<keyword evidence="7" id="KW-0967">Endosome</keyword>
<keyword evidence="18" id="KW-1185">Reference proteome</keyword>
<dbReference type="PRINTS" id="PR01084">
    <property type="entry name" value="NAHEXCHNGR"/>
</dbReference>
<dbReference type="GeneTree" id="ENSGT00940000153460"/>
<keyword evidence="6 13" id="KW-0812">Transmembrane</keyword>
<dbReference type="InterPro" id="IPR004709">
    <property type="entry name" value="NaH_exchanger"/>
</dbReference>
<evidence type="ECO:0000256" key="7">
    <source>
        <dbReference type="ARBA" id="ARBA00022753"/>
    </source>
</evidence>
<evidence type="ECO:0000256" key="2">
    <source>
        <dbReference type="ARBA" id="ARBA00004651"/>
    </source>
</evidence>
<keyword evidence="10 13" id="KW-0406">Ion transport</keyword>
<dbReference type="PANTHER" id="PTHR10110:SF153">
    <property type="entry name" value="SODIUM_HYDROGEN EXCHANGER"/>
    <property type="match status" value="1"/>
</dbReference>
<keyword evidence="5" id="KW-1003">Cell membrane</keyword>
<evidence type="ECO:0000256" key="15">
    <source>
        <dbReference type="SAM" id="Phobius"/>
    </source>
</evidence>
<proteinExistence type="inferred from homology"/>
<dbReference type="NCBIfam" id="TIGR00840">
    <property type="entry name" value="b_cpa1"/>
    <property type="match status" value="1"/>
</dbReference>
<dbReference type="InterPro" id="IPR006153">
    <property type="entry name" value="Cation/H_exchanger_TM"/>
</dbReference>
<keyword evidence="9" id="KW-0915">Sodium</keyword>
<evidence type="ECO:0000256" key="1">
    <source>
        <dbReference type="ARBA" id="ARBA00004195"/>
    </source>
</evidence>
<dbReference type="PANTHER" id="PTHR10110">
    <property type="entry name" value="SODIUM/HYDROGEN EXCHANGER"/>
    <property type="match status" value="1"/>
</dbReference>
<reference evidence="17" key="2">
    <citation type="submission" date="2025-08" db="UniProtKB">
        <authorList>
            <consortium name="Ensembl"/>
        </authorList>
    </citation>
    <scope>IDENTIFICATION</scope>
</reference>
<reference evidence="17" key="3">
    <citation type="submission" date="2025-09" db="UniProtKB">
        <authorList>
            <consortium name="Ensembl"/>
        </authorList>
    </citation>
    <scope>IDENTIFICATION</scope>
</reference>
<sequence>LMNTCCITSGCYHRYANLLIFIMLLTLTILTIWLFKHRRFRFLHETGLAMIYGLLVGVILRFGVHVPQNMSNVVLSCAVNASPATLLVNISGRYFEYTLKGEVSRGKGHQVQDDEMLRKVTFDPEVFFNILLPPIIFHAGYSLKRRHFFRNIGSILTYAFMGTVISCFVIGLTMYCFVSFMKVVGQLGGDFYFTDCLFFGAIVSATDPVTVLAIFNELKVDVDLYALLFGESVLNDAVAIVLSSSIVAYQPAGDNSHSFEAMAMLKSFGVFLGVFSGSFALGVATGVMTFTKLRDFPLLETALFFLMSWSTFLLAEACGFTGVVAVLFCGITQAHYTYNNLSPESQDRTKQLFELLNFLAENFIFSYMGLTLFSFQSHVFNPLFIVGAFVAVFLGRAANIYPLSFLLNLGRKNKIGSNFQHVMMFAGLRGAMTFALSIRDTATYARQMMFSTTLLIVFFTVWICGGGCESYAWPFRIWYNFDHNYLKPLLTHSGPPLTATLPACCGLLARCLTSPQAYEVWAYSILLKGTELTLGEHELVIRGTRLVLPMDDPVEPPTTVTLPPPPSPPHSDPHRHRL</sequence>
<evidence type="ECO:0000256" key="14">
    <source>
        <dbReference type="SAM" id="MobiDB-lite"/>
    </source>
</evidence>
<feature type="transmembrane region" description="Helical" evidence="15">
    <location>
        <begin position="355"/>
        <end position="375"/>
    </location>
</feature>
<feature type="domain" description="Cation/H+ exchanger transmembrane" evidence="16">
    <location>
        <begin position="28"/>
        <end position="466"/>
    </location>
</feature>
<name>A0A667Z0R4_9TELE</name>
<evidence type="ECO:0000256" key="4">
    <source>
        <dbReference type="ARBA" id="ARBA00022448"/>
    </source>
</evidence>
<keyword evidence="13" id="KW-0050">Antiport</keyword>
<evidence type="ECO:0000256" key="5">
    <source>
        <dbReference type="ARBA" id="ARBA00022475"/>
    </source>
</evidence>
<comment type="similarity">
    <text evidence="3 13">Belongs to the monovalent cation:proton antiporter 1 (CPA1) transporter (TC 2.A.36) family.</text>
</comment>
<feature type="transmembrane region" description="Helical" evidence="15">
    <location>
        <begin position="155"/>
        <end position="180"/>
    </location>
</feature>
<dbReference type="GO" id="GO:0051453">
    <property type="term" value="P:regulation of intracellular pH"/>
    <property type="evidence" value="ECO:0007669"/>
    <property type="project" value="TreeGrafter"/>
</dbReference>
<reference evidence="17" key="1">
    <citation type="submission" date="2019-06" db="EMBL/GenBank/DDBJ databases">
        <authorList>
            <consortium name="Wellcome Sanger Institute Data Sharing"/>
        </authorList>
    </citation>
    <scope>NUCLEOTIDE SEQUENCE [LARGE SCALE GENOMIC DNA]</scope>
</reference>
<evidence type="ECO:0000259" key="16">
    <source>
        <dbReference type="Pfam" id="PF00999"/>
    </source>
</evidence>
<dbReference type="Ensembl" id="ENSMMDT00005027457.1">
    <property type="protein sequence ID" value="ENSMMDP00005026901.1"/>
    <property type="gene ID" value="ENSMMDG00005012502.1"/>
</dbReference>
<dbReference type="Pfam" id="PF00999">
    <property type="entry name" value="Na_H_Exchanger"/>
    <property type="match status" value="1"/>
</dbReference>
<feature type="transmembrane region" description="Helical" evidence="15">
    <location>
        <begin position="126"/>
        <end position="143"/>
    </location>
</feature>
<dbReference type="AlphaFoldDB" id="A0A667Z0R4"/>
<evidence type="ECO:0000256" key="9">
    <source>
        <dbReference type="ARBA" id="ARBA00023053"/>
    </source>
</evidence>
<feature type="transmembrane region" description="Helical" evidence="15">
    <location>
        <begin position="15"/>
        <end position="35"/>
    </location>
</feature>
<organism evidence="17 18">
    <name type="scientific">Myripristis murdjan</name>
    <name type="common">pinecone soldierfish</name>
    <dbReference type="NCBI Taxonomy" id="586833"/>
    <lineage>
        <taxon>Eukaryota</taxon>
        <taxon>Metazoa</taxon>
        <taxon>Chordata</taxon>
        <taxon>Craniata</taxon>
        <taxon>Vertebrata</taxon>
        <taxon>Euteleostomi</taxon>
        <taxon>Actinopterygii</taxon>
        <taxon>Neopterygii</taxon>
        <taxon>Teleostei</taxon>
        <taxon>Neoteleostei</taxon>
        <taxon>Acanthomorphata</taxon>
        <taxon>Holocentriformes</taxon>
        <taxon>Holocentridae</taxon>
        <taxon>Myripristis</taxon>
    </lineage>
</organism>
<keyword evidence="8 15" id="KW-1133">Transmembrane helix</keyword>
<evidence type="ECO:0000313" key="17">
    <source>
        <dbReference type="Ensembl" id="ENSMMDP00005026901.1"/>
    </source>
</evidence>
<comment type="subcellular location">
    <subcellularLocation>
        <location evidence="2">Cell membrane</location>
        <topology evidence="2">Multi-pass membrane protein</topology>
    </subcellularLocation>
    <subcellularLocation>
        <location evidence="1">Recycling endosome membrane</location>
        <topology evidence="1">Multi-pass membrane protein</topology>
    </subcellularLocation>
</comment>
<feature type="transmembrane region" description="Helical" evidence="15">
    <location>
        <begin position="302"/>
        <end position="335"/>
    </location>
</feature>
<feature type="transmembrane region" description="Helical" evidence="15">
    <location>
        <begin position="47"/>
        <end position="64"/>
    </location>
</feature>
<feature type="transmembrane region" description="Helical" evidence="15">
    <location>
        <begin position="450"/>
        <end position="473"/>
    </location>
</feature>
<keyword evidence="4 13" id="KW-0813">Transport</keyword>
<dbReference type="GO" id="GO:0098719">
    <property type="term" value="P:sodium ion import across plasma membrane"/>
    <property type="evidence" value="ECO:0007669"/>
    <property type="project" value="TreeGrafter"/>
</dbReference>
<evidence type="ECO:0000256" key="13">
    <source>
        <dbReference type="RuleBase" id="RU003722"/>
    </source>
</evidence>
<accession>A0A667Z0R4</accession>
<feature type="transmembrane region" description="Helical" evidence="15">
    <location>
        <begin position="421"/>
        <end position="438"/>
    </location>
</feature>
<evidence type="ECO:0000256" key="8">
    <source>
        <dbReference type="ARBA" id="ARBA00022989"/>
    </source>
</evidence>
<keyword evidence="12 13" id="KW-0739">Sodium transport</keyword>
<gene>
    <name evidence="17" type="primary">LOC115371128</name>
</gene>
<evidence type="ECO:0000313" key="18">
    <source>
        <dbReference type="Proteomes" id="UP000472263"/>
    </source>
</evidence>
<evidence type="ECO:0000256" key="12">
    <source>
        <dbReference type="ARBA" id="ARBA00023201"/>
    </source>
</evidence>
<dbReference type="InterPro" id="IPR002090">
    <property type="entry name" value="NHE-6/7/9"/>
</dbReference>
<evidence type="ECO:0000256" key="6">
    <source>
        <dbReference type="ARBA" id="ARBA00022692"/>
    </source>
</evidence>
<keyword evidence="11 15" id="KW-0472">Membrane</keyword>
<dbReference type="PRINTS" id="PR01088">
    <property type="entry name" value="NAHEXCHNGR6"/>
</dbReference>
<evidence type="ECO:0000256" key="3">
    <source>
        <dbReference type="ARBA" id="ARBA00007367"/>
    </source>
</evidence>
<dbReference type="InterPro" id="IPR018422">
    <property type="entry name" value="Cation/H_exchanger_CPA1"/>
</dbReference>
<dbReference type="Proteomes" id="UP000472263">
    <property type="component" value="Chromosome 14"/>
</dbReference>
<dbReference type="GO" id="GO:0055038">
    <property type="term" value="C:recycling endosome membrane"/>
    <property type="evidence" value="ECO:0007669"/>
    <property type="project" value="UniProtKB-SubCell"/>
</dbReference>
<feature type="transmembrane region" description="Helical" evidence="15">
    <location>
        <begin position="382"/>
        <end position="401"/>
    </location>
</feature>
<feature type="transmembrane region" description="Helical" evidence="15">
    <location>
        <begin position="268"/>
        <end position="290"/>
    </location>
</feature>
<evidence type="ECO:0000256" key="10">
    <source>
        <dbReference type="ARBA" id="ARBA00023065"/>
    </source>
</evidence>
<feature type="region of interest" description="Disordered" evidence="14">
    <location>
        <begin position="553"/>
        <end position="578"/>
    </location>
</feature>
<dbReference type="Gene3D" id="6.10.140.1330">
    <property type="match status" value="1"/>
</dbReference>
<evidence type="ECO:0000256" key="11">
    <source>
        <dbReference type="ARBA" id="ARBA00023136"/>
    </source>
</evidence>